<dbReference type="AlphaFoldDB" id="A0AA88PSK8"/>
<proteinExistence type="predicted"/>
<sequence>MGGILAREGHLGMRPRYRESRRISISKPSSVSMQELTSLTVANKPARERTGRCIARDEDGAAQSDYRSPTLRCG</sequence>
<dbReference type="EMBL" id="JAUYZG010000013">
    <property type="protein sequence ID" value="KAK2891095.1"/>
    <property type="molecule type" value="Genomic_DNA"/>
</dbReference>
<accession>A0AA88PSK8</accession>
<protein>
    <submittedName>
        <fullName evidence="1">Uncharacterized protein</fullName>
    </submittedName>
</protein>
<keyword evidence="2" id="KW-1185">Reference proteome</keyword>
<gene>
    <name evidence="1" type="ORF">Q8A67_013738</name>
</gene>
<comment type="caution">
    <text evidence="1">The sequence shown here is derived from an EMBL/GenBank/DDBJ whole genome shotgun (WGS) entry which is preliminary data.</text>
</comment>
<reference evidence="1" key="1">
    <citation type="submission" date="2023-08" db="EMBL/GenBank/DDBJ databases">
        <title>Chromosome-level Genome Assembly of mud carp (Cirrhinus molitorella).</title>
        <authorList>
            <person name="Liu H."/>
        </authorList>
    </citation>
    <scope>NUCLEOTIDE SEQUENCE</scope>
    <source>
        <strain evidence="1">Prfri</strain>
        <tissue evidence="1">Muscle</tissue>
    </source>
</reference>
<evidence type="ECO:0000313" key="1">
    <source>
        <dbReference type="EMBL" id="KAK2891095.1"/>
    </source>
</evidence>
<organism evidence="1 2">
    <name type="scientific">Cirrhinus molitorella</name>
    <name type="common">mud carp</name>
    <dbReference type="NCBI Taxonomy" id="172907"/>
    <lineage>
        <taxon>Eukaryota</taxon>
        <taxon>Metazoa</taxon>
        <taxon>Chordata</taxon>
        <taxon>Craniata</taxon>
        <taxon>Vertebrata</taxon>
        <taxon>Euteleostomi</taxon>
        <taxon>Actinopterygii</taxon>
        <taxon>Neopterygii</taxon>
        <taxon>Teleostei</taxon>
        <taxon>Ostariophysi</taxon>
        <taxon>Cypriniformes</taxon>
        <taxon>Cyprinidae</taxon>
        <taxon>Labeoninae</taxon>
        <taxon>Labeonini</taxon>
        <taxon>Cirrhinus</taxon>
    </lineage>
</organism>
<evidence type="ECO:0000313" key="2">
    <source>
        <dbReference type="Proteomes" id="UP001187343"/>
    </source>
</evidence>
<dbReference type="Proteomes" id="UP001187343">
    <property type="component" value="Unassembled WGS sequence"/>
</dbReference>
<name>A0AA88PSK8_9TELE</name>